<dbReference type="AlphaFoldDB" id="A0A061AGC5"/>
<evidence type="ECO:0000313" key="3">
    <source>
        <dbReference type="EMBL" id="CDR36591.1"/>
    </source>
</evidence>
<dbReference type="InterPro" id="IPR032474">
    <property type="entry name" value="Argonaute_N"/>
</dbReference>
<organism evidence="3">
    <name type="scientific">Rhodotorula toruloides</name>
    <name type="common">Yeast</name>
    <name type="synonym">Rhodosporidium toruloides</name>
    <dbReference type="NCBI Taxonomy" id="5286"/>
    <lineage>
        <taxon>Eukaryota</taxon>
        <taxon>Fungi</taxon>
        <taxon>Dikarya</taxon>
        <taxon>Basidiomycota</taxon>
        <taxon>Pucciniomycotina</taxon>
        <taxon>Microbotryomycetes</taxon>
        <taxon>Sporidiobolales</taxon>
        <taxon>Sporidiobolaceae</taxon>
        <taxon>Rhodotorula</taxon>
    </lineage>
</organism>
<dbReference type="Pfam" id="PF02171">
    <property type="entry name" value="Piwi"/>
    <property type="match status" value="1"/>
</dbReference>
<dbReference type="Gene3D" id="2.170.260.10">
    <property type="entry name" value="paz domain"/>
    <property type="match status" value="1"/>
</dbReference>
<accession>A0A061AGC5</accession>
<protein>
    <submittedName>
        <fullName evidence="3">RHTO0S02e04192g1_1</fullName>
    </submittedName>
</protein>
<feature type="region of interest" description="Disordered" evidence="1">
    <location>
        <begin position="1"/>
        <end position="69"/>
    </location>
</feature>
<feature type="domain" description="Piwi" evidence="2">
    <location>
        <begin position="650"/>
        <end position="973"/>
    </location>
</feature>
<dbReference type="EMBL" id="LK052937">
    <property type="protein sequence ID" value="CDR36591.1"/>
    <property type="molecule type" value="Genomic_DNA"/>
</dbReference>
<dbReference type="InterPro" id="IPR003165">
    <property type="entry name" value="Piwi"/>
</dbReference>
<name>A0A061AGC5_RHOTO</name>
<gene>
    <name evidence="3" type="ORF">RHTO0S_02e04192g</name>
</gene>
<dbReference type="Pfam" id="PF16486">
    <property type="entry name" value="ArgoN"/>
    <property type="match status" value="1"/>
</dbReference>
<dbReference type="GO" id="GO:0003676">
    <property type="term" value="F:nucleic acid binding"/>
    <property type="evidence" value="ECO:0007669"/>
    <property type="project" value="InterPro"/>
</dbReference>
<dbReference type="SUPFAM" id="SSF101690">
    <property type="entry name" value="PAZ domain"/>
    <property type="match status" value="1"/>
</dbReference>
<dbReference type="InterPro" id="IPR036397">
    <property type="entry name" value="RNaseH_sf"/>
</dbReference>
<dbReference type="OrthoDB" id="10252740at2759"/>
<feature type="region of interest" description="Disordered" evidence="1">
    <location>
        <begin position="1003"/>
        <end position="1027"/>
    </location>
</feature>
<dbReference type="Gene3D" id="3.30.420.10">
    <property type="entry name" value="Ribonuclease H-like superfamily/Ribonuclease H"/>
    <property type="match status" value="1"/>
</dbReference>
<dbReference type="InterPro" id="IPR036085">
    <property type="entry name" value="PAZ_dom_sf"/>
</dbReference>
<feature type="compositionally biased region" description="Gly residues" evidence="1">
    <location>
        <begin position="14"/>
        <end position="48"/>
    </location>
</feature>
<dbReference type="Gene3D" id="3.40.50.2300">
    <property type="match status" value="1"/>
</dbReference>
<dbReference type="InterPro" id="IPR012337">
    <property type="entry name" value="RNaseH-like_sf"/>
</dbReference>
<dbReference type="PANTHER" id="PTHR22891">
    <property type="entry name" value="EUKARYOTIC TRANSLATION INITIATION FACTOR 2C"/>
    <property type="match status" value="1"/>
</dbReference>
<evidence type="ECO:0000256" key="1">
    <source>
        <dbReference type="SAM" id="MobiDB-lite"/>
    </source>
</evidence>
<feature type="compositionally biased region" description="Pro residues" evidence="1">
    <location>
        <begin position="1007"/>
        <end position="1016"/>
    </location>
</feature>
<reference evidence="3" key="1">
    <citation type="journal article" date="2014" name="Genome Announc.">
        <title>Draft genome sequence of Rhodosporidium toruloides CECT1137, an oleaginous yeast of biotechnological interest.</title>
        <authorList>
            <person name="Morin N."/>
            <person name="Calcas X."/>
            <person name="Devillers H."/>
            <person name="Durrens P."/>
            <person name="Sherman D.J."/>
            <person name="Nicaud J.-M."/>
            <person name="Neuveglise C."/>
        </authorList>
    </citation>
    <scope>NUCLEOTIDE SEQUENCE</scope>
    <source>
        <strain evidence="3">CECT1137</strain>
    </source>
</reference>
<dbReference type="SUPFAM" id="SSF53098">
    <property type="entry name" value="Ribonuclease H-like"/>
    <property type="match status" value="1"/>
</dbReference>
<evidence type="ECO:0000259" key="2">
    <source>
        <dbReference type="SMART" id="SM00950"/>
    </source>
</evidence>
<feature type="compositionally biased region" description="Low complexity" evidence="1">
    <location>
        <begin position="1017"/>
        <end position="1026"/>
    </location>
</feature>
<proteinExistence type="predicted"/>
<dbReference type="SMART" id="SM00950">
    <property type="entry name" value="Piwi"/>
    <property type="match status" value="1"/>
</dbReference>
<sequence length="1075" mass="118219">MYGRGGPSYPSRGRGAGWNGRGGRGGRGGGGGPGRGGAGGGGFGGQQQGGAPRQQSPPRPSQPLTTRPVTVAAKQVTLGQAAMPEPLTRPHYIVSEPAKSILLTSNCFDLTISENDSEWYRYKVDITADDRTDAQANDGASRGAPSKSVLRLVWQELERREAAKPTHFGGIRPAFDGRAAAYTKRPLPDPGDGVICISGIPAPDRPRMTFTVKISDVNPLPFASLRSYYSGTGSFRFDHVAEALQALNTLISQGPSAEFFGTRTSFFPTDSAAQRLGGGIKKESVRLNGYIELLRGWFQSVRTCESVKEPGQEVAKRGLQVTLHTTSTAFFKPGTMVDFAASYCETNGRNVRNGLKALVVGRLDGQLVTRINRLICKKIEVTVRRGHGAPPLRLRIRGRGILDKRPCDHLFIADDGETNVETYMEKHFGVRLQYPDFPLVEVRPNIVYPLEMLWIDEGNKYLKRLSPLEQGRASDFATLLPPQKLAAILSVRRDVYRTVVEPHLASFGVQIAPVPKVIQARILPPPAIEYKDSTFRPGDKREKQWTHVDPANGEWRMNVRGTFAAENFIAGASLSSFVVVVPSERDIQAVETWLDALFRGAASFGMDLKDRPSRFTRDVFFVRRPGTDPARTVTSAVGQARNFFGRTPDIIFWLFTEANSPDYSEFKRSATCQGIASQAIQQSKLRTTGVQMMMNCGMKINGKLGGINYRLDRDTVGGFLREKTPMIFGADLTHEPDQPSVAVVVASMHAANVRYEETISVQGLLEPTPAAASAGARPKKQEMITNLEEMVLSLLRRRALSLCALPPVSMLMFRDGVSEGEFATVIAVEVDAFHKALRRFKTDDEMRKLFGPALDAWNPELTVIATVKRHHIRAFVDDGRQVSNIPPGTFFDGGVTDPRSFDVYGAAHRALIGTTRPTRYVVLHDEHGLSTDDVEQIANSLCHSYQRTNKAVSLPAPVYYADLIAKRVRPWFLPHDDTRSSSGHRDARTGLHNRTQPLLLYRLSSLAPPPPPPPSRPSTRPSLFSPHARRSYAQSDAYTTLSKLLSRPLANDAPYMRILSANAPACLVLSPIARC</sequence>